<keyword evidence="1" id="KW-0238">DNA-binding</keyword>
<dbReference type="GO" id="GO:0003677">
    <property type="term" value="F:DNA binding"/>
    <property type="evidence" value="ECO:0007669"/>
    <property type="project" value="UniProtKB-KW"/>
</dbReference>
<evidence type="ECO:0000313" key="1">
    <source>
        <dbReference type="EMBL" id="MDO7882225.1"/>
    </source>
</evidence>
<gene>
    <name evidence="1" type="ORF">Q5716_08315</name>
</gene>
<reference evidence="1 2" key="1">
    <citation type="submission" date="2023-07" db="EMBL/GenBank/DDBJ databases">
        <title>Protaetiibacter sp. nov WY-16 isolated from soil.</title>
        <authorList>
            <person name="Liu B."/>
            <person name="Wan Y."/>
        </authorList>
    </citation>
    <scope>NUCLEOTIDE SEQUENCE [LARGE SCALE GENOMIC DNA]</scope>
    <source>
        <strain evidence="1 2">WY-16</strain>
    </source>
</reference>
<comment type="caution">
    <text evidence="1">The sequence shown here is derived from an EMBL/GenBank/DDBJ whole genome shotgun (WGS) entry which is preliminary data.</text>
</comment>
<keyword evidence="2" id="KW-1185">Reference proteome</keyword>
<protein>
    <submittedName>
        <fullName evidence="1">Winged helix DNA-binding domain-containing protein</fullName>
    </submittedName>
</protein>
<accession>A0ABT9BMJ1</accession>
<dbReference type="RefSeq" id="WP_305002606.1">
    <property type="nucleotide sequence ID" value="NZ_JAUQUB010000001.1"/>
</dbReference>
<dbReference type="PANTHER" id="PTHR38479:SF2">
    <property type="entry name" value="WINGED HELIX DNA-BINDING DOMAIN-CONTAINING PROTEIN"/>
    <property type="match status" value="1"/>
</dbReference>
<evidence type="ECO:0000313" key="2">
    <source>
        <dbReference type="Proteomes" id="UP001241072"/>
    </source>
</evidence>
<dbReference type="Proteomes" id="UP001241072">
    <property type="component" value="Unassembled WGS sequence"/>
</dbReference>
<organism evidence="1 2">
    <name type="scientific">Antiquaquibacter soli</name>
    <dbReference type="NCBI Taxonomy" id="3064523"/>
    <lineage>
        <taxon>Bacteria</taxon>
        <taxon>Bacillati</taxon>
        <taxon>Actinomycetota</taxon>
        <taxon>Actinomycetes</taxon>
        <taxon>Micrococcales</taxon>
        <taxon>Microbacteriaceae</taxon>
        <taxon>Antiquaquibacter</taxon>
    </lineage>
</organism>
<dbReference type="EMBL" id="JAUQUB010000001">
    <property type="protein sequence ID" value="MDO7882225.1"/>
    <property type="molecule type" value="Genomic_DNA"/>
</dbReference>
<name>A0ABT9BMJ1_9MICO</name>
<sequence>MQRASFGADVDLRTRRELTALRLTAQRVASPTTATIAETVRYLFAVQAQDLPGARWSVGLRSRGATDADVGAALASGAVVRSWPMRGTLHLVAPEDLGWMLRLTRPRQATFAATRRRALGITDDDMATARRTAVAALEGGRVERRDVLLGRFEGAGIPTTGQRGYHLLWNLAQDGVLVFGPPDGAHPTFALVEEWIRAPRDFEGDEALGEFAARYVASRGPATDRDFAWWSSLTLGQARRALEIAQARSIERGGERYYLAEGLEPAARGIQLLPGFDEFLLGYQDRSAPLSAEFAPRIVPGGNGIFQPTIVVGGLVAGTWRRSTSARAATVEIEPFGELSSTTRAGLGRAARHLGRFLGVPAIIR</sequence>
<dbReference type="InterPro" id="IPR009351">
    <property type="entry name" value="AlkZ-like"/>
</dbReference>
<proteinExistence type="predicted"/>
<dbReference type="Pfam" id="PF06224">
    <property type="entry name" value="AlkZ-like"/>
    <property type="match status" value="1"/>
</dbReference>
<dbReference type="PANTHER" id="PTHR38479">
    <property type="entry name" value="LMO0824 PROTEIN"/>
    <property type="match status" value="1"/>
</dbReference>